<dbReference type="HOGENOM" id="CLU_170661_0_0_1"/>
<proteinExistence type="predicted"/>
<reference evidence="2" key="2">
    <citation type="submission" date="2013-04" db="UniProtKB">
        <authorList>
            <consortium name="EnsemblPlants"/>
        </authorList>
    </citation>
    <scope>IDENTIFICATION</scope>
</reference>
<dbReference type="OMA" id="RCHHHAL"/>
<dbReference type="Gramene" id="OB05G32510.1">
    <property type="protein sequence ID" value="OB05G32510.1"/>
    <property type="gene ID" value="OB05G32510"/>
</dbReference>
<feature type="transmembrane region" description="Helical" evidence="1">
    <location>
        <begin position="26"/>
        <end position="47"/>
    </location>
</feature>
<keyword evidence="1" id="KW-0472">Membrane</keyword>
<reference evidence="2" key="1">
    <citation type="journal article" date="2013" name="Nat. Commun.">
        <title>Whole-genome sequencing of Oryza brachyantha reveals mechanisms underlying Oryza genome evolution.</title>
        <authorList>
            <person name="Chen J."/>
            <person name="Huang Q."/>
            <person name="Gao D."/>
            <person name="Wang J."/>
            <person name="Lang Y."/>
            <person name="Liu T."/>
            <person name="Li B."/>
            <person name="Bai Z."/>
            <person name="Luis Goicoechea J."/>
            <person name="Liang C."/>
            <person name="Chen C."/>
            <person name="Zhang W."/>
            <person name="Sun S."/>
            <person name="Liao Y."/>
            <person name="Zhang X."/>
            <person name="Yang L."/>
            <person name="Song C."/>
            <person name="Wang M."/>
            <person name="Shi J."/>
            <person name="Liu G."/>
            <person name="Liu J."/>
            <person name="Zhou H."/>
            <person name="Zhou W."/>
            <person name="Yu Q."/>
            <person name="An N."/>
            <person name="Chen Y."/>
            <person name="Cai Q."/>
            <person name="Wang B."/>
            <person name="Liu B."/>
            <person name="Min J."/>
            <person name="Huang Y."/>
            <person name="Wu H."/>
            <person name="Li Z."/>
            <person name="Zhang Y."/>
            <person name="Yin Y."/>
            <person name="Song W."/>
            <person name="Jiang J."/>
            <person name="Jackson S.A."/>
            <person name="Wing R.A."/>
            <person name="Wang J."/>
            <person name="Chen M."/>
        </authorList>
    </citation>
    <scope>NUCLEOTIDE SEQUENCE [LARGE SCALE GENOMIC DNA]</scope>
    <source>
        <strain evidence="2">cv. IRGC 101232</strain>
    </source>
</reference>
<protein>
    <submittedName>
        <fullName evidence="2">Uncharacterized protein</fullName>
    </submittedName>
</protein>
<keyword evidence="1" id="KW-1133">Transmembrane helix</keyword>
<keyword evidence="1" id="KW-0812">Transmembrane</keyword>
<dbReference type="EnsemblPlants" id="OB05G32510.1">
    <property type="protein sequence ID" value="OB05G32510.1"/>
    <property type="gene ID" value="OB05G32510"/>
</dbReference>
<name>J3M9H7_ORYBR</name>
<sequence length="111" mass="11660">MPAARELPLQLRLPAAPTIPRCHHHALYGLLVLLGASVVVWSVSVTGNPPSAHAGYALAGFRLWLLGIALLLSPRPVLPGSMAAATADSDSAVQKLEHLFITRQPPPPPPA</sequence>
<evidence type="ECO:0000313" key="2">
    <source>
        <dbReference type="EnsemblPlants" id="OB05G32510.1"/>
    </source>
</evidence>
<evidence type="ECO:0000313" key="3">
    <source>
        <dbReference type="Proteomes" id="UP000006038"/>
    </source>
</evidence>
<feature type="transmembrane region" description="Helical" evidence="1">
    <location>
        <begin position="53"/>
        <end position="72"/>
    </location>
</feature>
<dbReference type="AlphaFoldDB" id="J3M9H7"/>
<dbReference type="Proteomes" id="UP000006038">
    <property type="component" value="Chromosome 5"/>
</dbReference>
<keyword evidence="3" id="KW-1185">Reference proteome</keyword>
<evidence type="ECO:0000256" key="1">
    <source>
        <dbReference type="SAM" id="Phobius"/>
    </source>
</evidence>
<accession>J3M9H7</accession>
<organism evidence="2">
    <name type="scientific">Oryza brachyantha</name>
    <name type="common">malo sina</name>
    <dbReference type="NCBI Taxonomy" id="4533"/>
    <lineage>
        <taxon>Eukaryota</taxon>
        <taxon>Viridiplantae</taxon>
        <taxon>Streptophyta</taxon>
        <taxon>Embryophyta</taxon>
        <taxon>Tracheophyta</taxon>
        <taxon>Spermatophyta</taxon>
        <taxon>Magnoliopsida</taxon>
        <taxon>Liliopsida</taxon>
        <taxon>Poales</taxon>
        <taxon>Poaceae</taxon>
        <taxon>BOP clade</taxon>
        <taxon>Oryzoideae</taxon>
        <taxon>Oryzeae</taxon>
        <taxon>Oryzinae</taxon>
        <taxon>Oryza</taxon>
    </lineage>
</organism>